<feature type="chain" id="PRO_5041201940" description="Glycosyl-hydrolase family 116 N-terminal domain-containing protein" evidence="2">
    <location>
        <begin position="17"/>
        <end position="120"/>
    </location>
</feature>
<keyword evidence="5" id="KW-1185">Reference proteome</keyword>
<evidence type="ECO:0000313" key="5">
    <source>
        <dbReference type="Proteomes" id="UP001177003"/>
    </source>
</evidence>
<evidence type="ECO:0000259" key="3">
    <source>
        <dbReference type="Pfam" id="PF12215"/>
    </source>
</evidence>
<dbReference type="EMBL" id="OX465081">
    <property type="protein sequence ID" value="CAI9287339.1"/>
    <property type="molecule type" value="Genomic_DNA"/>
</dbReference>
<dbReference type="Proteomes" id="UP001177003">
    <property type="component" value="Chromosome 5"/>
</dbReference>
<evidence type="ECO:0000256" key="1">
    <source>
        <dbReference type="SAM" id="MobiDB-lite"/>
    </source>
</evidence>
<evidence type="ECO:0000313" key="4">
    <source>
        <dbReference type="EMBL" id="CAI9287339.1"/>
    </source>
</evidence>
<name>A0AA35Z7F6_LACSI</name>
<dbReference type="AlphaFoldDB" id="A0AA35Z7F6"/>
<dbReference type="InterPro" id="IPR024462">
    <property type="entry name" value="GH116_N"/>
</dbReference>
<evidence type="ECO:0000256" key="2">
    <source>
        <dbReference type="SAM" id="SignalP"/>
    </source>
</evidence>
<keyword evidence="2" id="KW-0732">Signal</keyword>
<feature type="signal peptide" evidence="2">
    <location>
        <begin position="1"/>
        <end position="16"/>
    </location>
</feature>
<proteinExistence type="predicted"/>
<feature type="domain" description="Glycosyl-hydrolase family 116 N-terminal" evidence="3">
    <location>
        <begin position="26"/>
        <end position="96"/>
    </location>
</feature>
<feature type="region of interest" description="Disordered" evidence="1">
    <location>
        <begin position="78"/>
        <end position="120"/>
    </location>
</feature>
<gene>
    <name evidence="4" type="ORF">LSALG_LOCUS26703</name>
</gene>
<sequence length="120" mass="13306">MYRSWFIIMRLKFGWSTFYISCIVPTDSSFPTSVFVYTLVNAGKERAQVSLLLTWVGRHQIGLEECVVMDDFPQFANQGSWPKNTRGKGATMSQQKSGGGRAVEASLSSSPSLKGKRCDG</sequence>
<reference evidence="4" key="1">
    <citation type="submission" date="2023-04" db="EMBL/GenBank/DDBJ databases">
        <authorList>
            <person name="Vijverberg K."/>
            <person name="Xiong W."/>
            <person name="Schranz E."/>
        </authorList>
    </citation>
    <scope>NUCLEOTIDE SEQUENCE</scope>
</reference>
<dbReference type="Pfam" id="PF12215">
    <property type="entry name" value="Glyco_hydr_116N"/>
    <property type="match status" value="1"/>
</dbReference>
<protein>
    <recommendedName>
        <fullName evidence="3">Glycosyl-hydrolase family 116 N-terminal domain-containing protein</fullName>
    </recommendedName>
</protein>
<organism evidence="4 5">
    <name type="scientific">Lactuca saligna</name>
    <name type="common">Willowleaf lettuce</name>
    <dbReference type="NCBI Taxonomy" id="75948"/>
    <lineage>
        <taxon>Eukaryota</taxon>
        <taxon>Viridiplantae</taxon>
        <taxon>Streptophyta</taxon>
        <taxon>Embryophyta</taxon>
        <taxon>Tracheophyta</taxon>
        <taxon>Spermatophyta</taxon>
        <taxon>Magnoliopsida</taxon>
        <taxon>eudicotyledons</taxon>
        <taxon>Gunneridae</taxon>
        <taxon>Pentapetalae</taxon>
        <taxon>asterids</taxon>
        <taxon>campanulids</taxon>
        <taxon>Asterales</taxon>
        <taxon>Asteraceae</taxon>
        <taxon>Cichorioideae</taxon>
        <taxon>Cichorieae</taxon>
        <taxon>Lactucinae</taxon>
        <taxon>Lactuca</taxon>
    </lineage>
</organism>
<accession>A0AA35Z7F6</accession>